<dbReference type="Proteomes" id="UP000024533">
    <property type="component" value="Unassembled WGS sequence"/>
</dbReference>
<dbReference type="STRING" id="1215338.A0A059JD02"/>
<dbReference type="EMBL" id="AOKY01000184">
    <property type="protein sequence ID" value="KDB25715.1"/>
    <property type="molecule type" value="Genomic_DNA"/>
</dbReference>
<name>A0A059JD02_TRIIM</name>
<feature type="compositionally biased region" description="Polar residues" evidence="1">
    <location>
        <begin position="346"/>
        <end position="362"/>
    </location>
</feature>
<organism evidence="2 3">
    <name type="scientific">Trichophyton interdigitale (strain MR816)</name>
    <dbReference type="NCBI Taxonomy" id="1215338"/>
    <lineage>
        <taxon>Eukaryota</taxon>
        <taxon>Fungi</taxon>
        <taxon>Dikarya</taxon>
        <taxon>Ascomycota</taxon>
        <taxon>Pezizomycotina</taxon>
        <taxon>Eurotiomycetes</taxon>
        <taxon>Eurotiomycetidae</taxon>
        <taxon>Onygenales</taxon>
        <taxon>Arthrodermataceae</taxon>
        <taxon>Trichophyton</taxon>
    </lineage>
</organism>
<gene>
    <name evidence="2" type="ORF">H109_02457</name>
</gene>
<protein>
    <submittedName>
        <fullName evidence="2">Uncharacterized protein</fullName>
    </submittedName>
</protein>
<dbReference type="OMA" id="RQYKQCA"/>
<feature type="region of interest" description="Disordered" evidence="1">
    <location>
        <begin position="330"/>
        <end position="365"/>
    </location>
</feature>
<comment type="caution">
    <text evidence="2">The sequence shown here is derived from an EMBL/GenBank/DDBJ whole genome shotgun (WGS) entry which is preliminary data.</text>
</comment>
<evidence type="ECO:0000313" key="2">
    <source>
        <dbReference type="EMBL" id="KDB25715.1"/>
    </source>
</evidence>
<evidence type="ECO:0000256" key="1">
    <source>
        <dbReference type="SAM" id="MobiDB-lite"/>
    </source>
</evidence>
<reference evidence="2 3" key="1">
    <citation type="submission" date="2014-02" db="EMBL/GenBank/DDBJ databases">
        <title>The Genome Sequence of Trichophyton interdigitale MR816.</title>
        <authorList>
            <consortium name="The Broad Institute Genomics Platform"/>
            <person name="Cuomo C.A."/>
            <person name="White T.C."/>
            <person name="Graser Y."/>
            <person name="Martinez-Rossi N."/>
            <person name="Heitman J."/>
            <person name="Young S.K."/>
            <person name="Zeng Q."/>
            <person name="Gargeya S."/>
            <person name="Abouelleil A."/>
            <person name="Alvarado L."/>
            <person name="Chapman S.B."/>
            <person name="Gainer-Dewar J."/>
            <person name="Goldberg J."/>
            <person name="Griggs A."/>
            <person name="Gujja S."/>
            <person name="Hansen M."/>
            <person name="Howarth C."/>
            <person name="Imamovic A."/>
            <person name="Larimer J."/>
            <person name="Martinez D."/>
            <person name="Murphy C."/>
            <person name="Pearson M.D."/>
            <person name="Persinoti G."/>
            <person name="Poon T."/>
            <person name="Priest M."/>
            <person name="Roberts A.D."/>
            <person name="Saif S."/>
            <person name="Shea T.D."/>
            <person name="Sykes S.N."/>
            <person name="Wortman J."/>
            <person name="Nusbaum C."/>
            <person name="Birren B."/>
        </authorList>
    </citation>
    <scope>NUCLEOTIDE SEQUENCE [LARGE SCALE GENOMIC DNA]</scope>
    <source>
        <strain evidence="2 3">MR816</strain>
    </source>
</reference>
<sequence length="407" mass="46020">MSVGIWTPPSPRTRTTTRILSNPSEQWKLSLQEVKLLHLRCRYKQCAARSMEVLTKYEEQLHKIHEAYFQYYIAASYENLGRASHNFSGNKIPLLRIAMDSFIACKSSLESAFTDPPRTEEPEPFPDFNNAVGRYPECGPYVASQGYTFYQIARENSRPPALFQVRCCDEPNLTGTQSRARIGGRQRIDVKADLIPQPLQIRKNRKDIMPQYNQAYKKPFATTSGRPLPEPPISISVSPAPEAINGTAAFTPPPTPKFMDSFPEELESKEKPTPRMMSLIASLSSQIDENVRELSLLISRTMELQRIHKARKMNRLASYWSFTPTYPNGPSTIDGDTEAYDAQPDPCTNGQANRQSTSSGEGKQQRIARLKAEGWNTVGIKSIERGWKGTLHYDRLCSEALSELYES</sequence>
<accession>A0A059JD02</accession>
<proteinExistence type="predicted"/>
<dbReference type="HOGENOM" id="CLU_038479_0_0_1"/>
<keyword evidence="3" id="KW-1185">Reference proteome</keyword>
<dbReference type="AlphaFoldDB" id="A0A059JD02"/>
<dbReference type="OrthoDB" id="3641178at2759"/>
<evidence type="ECO:0000313" key="3">
    <source>
        <dbReference type="Proteomes" id="UP000024533"/>
    </source>
</evidence>